<evidence type="ECO:0000313" key="2">
    <source>
        <dbReference type="Proteomes" id="UP001201449"/>
    </source>
</evidence>
<dbReference type="EMBL" id="JAKEVZ010000006">
    <property type="protein sequence ID" value="MCF1751206.1"/>
    <property type="molecule type" value="Genomic_DNA"/>
</dbReference>
<gene>
    <name evidence="1" type="ORF">L0U89_08995</name>
</gene>
<proteinExistence type="predicted"/>
<name>A0ABS9BVK2_9BACT</name>
<dbReference type="PANTHER" id="PTHR30441">
    <property type="entry name" value="DUF748 DOMAIN-CONTAINING PROTEIN"/>
    <property type="match status" value="1"/>
</dbReference>
<dbReference type="PANTHER" id="PTHR30441:SF8">
    <property type="entry name" value="DUF748 DOMAIN-CONTAINING PROTEIN"/>
    <property type="match status" value="1"/>
</dbReference>
<sequence length="1041" mass="118445">MKRKLLIIFTVFFVVPTLILGISFAILQRHQQELTQKVIDSLNREFVGELTLERTGLAFFENFPYLSIDLKGVAFYDSKAQNSKPLYRFEDIYLGFNVLDLLSTNYTIKKIKVKQGHLDVVKYPNGDINILLAKGMKEEKTTEDSDLDLDLASIEIEKIDVSYRDLGMETDYVMHIGNLKSSVSIQENQLELETIGNLIFDLDYQGTHTFFSNKHVQLDLDLQYDLEKPKLTLNPSQIQLEEAFFAVSGTVDLSNELTDFDLKLEGQKPDFKMVAAFLPADLAAALNEYQNQGEVFFHGSVNGPLGGEQFPAISLEFGCEDAYFLNPEINKKVEKVRFTGFYTNGAERNLKTSELVLQNVFAKPDKGIFEGSLTVRNFEDPYVKIKLNADFDLGFVGEFFNLDGIDGIEGQVILSMDFDELVDLDASQASLTKIKESVQSELTLRNLHFRLADYPYPIKDVNAHMVMEAGKITLDSLRLKIEDSDFRLAGTISDFPAIIHGLQKPVDVKLQASAEKLDFGKLTNTPDGETVEDLSLKLSFAAIAQDLMHFDHLPKGEFFIDDLYAKLGKYPHTLHDFEADILIGDNELEVKGFKGEIDQSDFFLNGRVENFEKWFQDRIEGKSTFEWDFRSKQLRINDLLTYNGVNYLPQSWRDEVLSNLHIHGKVDLLYEGDLQSADLYLTQLEGKTTLHPLKLENFSGRIHYEPDYLLVENFGGKMGLSDFNIHMGLGLDSAHATKPDYFHFKANALDLDALMGFKSIEEDTNHQEAFNIFKIPFRKMEFKADIKKLNYHTYWLEDVLGRARTTEDHYLYLDTLALRLADGNLGVKGYFNGSNPDELYFSSTMQAEKLDIDKLLFKFENFGQDYLINENLHGKVSGTIDSKFRVYPDLTPIVDKSEAKMDLTVYQGSLVNFGPMSALAGYFSDKNLNRIRFDTLSNTFDLKGGVLHIPRMNINSSLGFIELSGTQGLDMKMDYFLRIPLGMVTQVGFRSLFGGKNKNEIDPDREDAIVYRDTDKRVRFVNINMTGTPDDYKIGLGKDRN</sequence>
<evidence type="ECO:0000313" key="1">
    <source>
        <dbReference type="EMBL" id="MCF1751206.1"/>
    </source>
</evidence>
<protein>
    <submittedName>
        <fullName evidence="1">AsmA family protein</fullName>
    </submittedName>
</protein>
<comment type="caution">
    <text evidence="1">The sequence shown here is derived from an EMBL/GenBank/DDBJ whole genome shotgun (WGS) entry which is preliminary data.</text>
</comment>
<dbReference type="InterPro" id="IPR052894">
    <property type="entry name" value="AsmA-related"/>
</dbReference>
<accession>A0ABS9BVK2</accession>
<dbReference type="Proteomes" id="UP001201449">
    <property type="component" value="Unassembled WGS sequence"/>
</dbReference>
<keyword evidence="2" id="KW-1185">Reference proteome</keyword>
<dbReference type="RefSeq" id="WP_234861241.1">
    <property type="nucleotide sequence ID" value="NZ_JAKEVZ010000006.1"/>
</dbReference>
<reference evidence="1 2" key="1">
    <citation type="submission" date="2022-01" db="EMBL/GenBank/DDBJ databases">
        <title>Mariniradius saccharolyticus sp. nov., isolated from sediment of a river.</title>
        <authorList>
            <person name="Liu H."/>
        </authorList>
    </citation>
    <scope>NUCLEOTIDE SEQUENCE [LARGE SCALE GENOMIC DNA]</scope>
    <source>
        <strain evidence="1 2">RY-2</strain>
    </source>
</reference>
<organism evidence="1 2">
    <name type="scientific">Mariniradius sediminis</name>
    <dbReference type="NCBI Taxonomy" id="2909237"/>
    <lineage>
        <taxon>Bacteria</taxon>
        <taxon>Pseudomonadati</taxon>
        <taxon>Bacteroidota</taxon>
        <taxon>Cytophagia</taxon>
        <taxon>Cytophagales</taxon>
        <taxon>Cyclobacteriaceae</taxon>
        <taxon>Mariniradius</taxon>
    </lineage>
</organism>